<organism evidence="2 3">
    <name type="scientific">Acidiplasma aeolicum</name>
    <dbReference type="NCBI Taxonomy" id="507754"/>
    <lineage>
        <taxon>Archaea</taxon>
        <taxon>Methanobacteriati</taxon>
        <taxon>Thermoplasmatota</taxon>
        <taxon>Thermoplasmata</taxon>
        <taxon>Thermoplasmatales</taxon>
        <taxon>Ferroplasmaceae</taxon>
        <taxon>Acidiplasma</taxon>
    </lineage>
</organism>
<feature type="transmembrane region" description="Helical" evidence="1">
    <location>
        <begin position="36"/>
        <end position="60"/>
    </location>
</feature>
<dbReference type="EMBL" id="LJCQ01000101">
    <property type="protein sequence ID" value="KPV47289.1"/>
    <property type="molecule type" value="Genomic_DNA"/>
</dbReference>
<name>A0A0P9DBT9_9ARCH</name>
<protein>
    <submittedName>
        <fullName evidence="2">Uncharacterized protein</fullName>
    </submittedName>
</protein>
<keyword evidence="1" id="KW-0472">Membrane</keyword>
<keyword evidence="1" id="KW-0812">Transmembrane</keyword>
<dbReference type="RefSeq" id="WP_169749797.1">
    <property type="nucleotide sequence ID" value="NZ_LJCQ01000101.1"/>
</dbReference>
<evidence type="ECO:0000256" key="1">
    <source>
        <dbReference type="SAM" id="Phobius"/>
    </source>
</evidence>
<gene>
    <name evidence="2" type="ORF">SE19_01695</name>
</gene>
<reference evidence="2 3" key="1">
    <citation type="submission" date="2015-09" db="EMBL/GenBank/DDBJ databases">
        <title>Draft genome sequence of Acidiplasma aeolicum DSM 18409.</title>
        <authorList>
            <person name="Hemp J."/>
        </authorList>
    </citation>
    <scope>NUCLEOTIDE SEQUENCE [LARGE SCALE GENOMIC DNA]</scope>
    <source>
        <strain evidence="2 3">V</strain>
    </source>
</reference>
<feature type="non-terminal residue" evidence="2">
    <location>
        <position position="1"/>
    </location>
</feature>
<sequence>LINIISVDFTALVNYFGYQISYVFSSWASSFGPYGIYIPLLMVVFIAITIAGLSGVFIVVDSAKVVG</sequence>
<dbReference type="PATRIC" id="fig|507754.4.peg.1011"/>
<keyword evidence="1" id="KW-1133">Transmembrane helix</keyword>
<evidence type="ECO:0000313" key="3">
    <source>
        <dbReference type="Proteomes" id="UP000050515"/>
    </source>
</evidence>
<dbReference type="AlphaFoldDB" id="A0A0P9DBT9"/>
<accession>A0A0P9DBT9</accession>
<proteinExistence type="predicted"/>
<dbReference type="Proteomes" id="UP000050515">
    <property type="component" value="Unassembled WGS sequence"/>
</dbReference>
<evidence type="ECO:0000313" key="2">
    <source>
        <dbReference type="EMBL" id="KPV47289.1"/>
    </source>
</evidence>
<comment type="caution">
    <text evidence="2">The sequence shown here is derived from an EMBL/GenBank/DDBJ whole genome shotgun (WGS) entry which is preliminary data.</text>
</comment>